<accession>A0A162KMH4</accession>
<evidence type="ECO:0000313" key="2">
    <source>
        <dbReference type="Proteomes" id="UP000075787"/>
    </source>
</evidence>
<evidence type="ECO:0000313" key="1">
    <source>
        <dbReference type="EMBL" id="KYO51641.1"/>
    </source>
</evidence>
<dbReference type="AlphaFoldDB" id="A0A162KMH4"/>
<dbReference type="Gene3D" id="3.40.50.300">
    <property type="entry name" value="P-loop containing nucleotide triphosphate hydrolases"/>
    <property type="match status" value="1"/>
</dbReference>
<dbReference type="Proteomes" id="UP000075787">
    <property type="component" value="Unassembled WGS sequence"/>
</dbReference>
<dbReference type="InterPro" id="IPR027417">
    <property type="entry name" value="P-loop_NTPase"/>
</dbReference>
<sequence length="321" mass="33867">MRATICGLSVAISGRADEDAAGSAVEGGADIVWRDRAVSDALVVPDLPYGTAAVIRHEETVWIEQSYGDPDDMPICRFRISGDGRLVLSDSMAGLAWSDLYSLFTEPVMRTVLSRLGLVSFHASALVKQGAAILIMGQKGAGKSSLSAALTRAGWRPIADDLVRIVERNGHCLATAGGTVPRVNADTARALGFDPAGLATRWTNPRAVGNKFVLPALASDALPSEVPIRAVLLLDPRGPDLEMLDWRRMDGAQAVPGLIANLTPDPLNPSARPTRDAMRLIGGLLRQAAICRLRLPDRLDALITAAAVVDARLAEGGSVAA</sequence>
<dbReference type="EMBL" id="LPZR01000169">
    <property type="protein sequence ID" value="KYO51641.1"/>
    <property type="molecule type" value="Genomic_DNA"/>
</dbReference>
<gene>
    <name evidence="1" type="ORF">AUP44_08200</name>
</gene>
<comment type="caution">
    <text evidence="1">The sequence shown here is derived from an EMBL/GenBank/DDBJ whole genome shotgun (WGS) entry which is preliminary data.</text>
</comment>
<name>A0A162KMH4_9PROT</name>
<reference evidence="1 2" key="1">
    <citation type="submission" date="2015-12" db="EMBL/GenBank/DDBJ databases">
        <title>Genome sequence of Tistrella mobilis MCCC 1A02139.</title>
        <authorList>
            <person name="Lu L."/>
            <person name="Lai Q."/>
            <person name="Shao Z."/>
            <person name="Qian P."/>
        </authorList>
    </citation>
    <scope>NUCLEOTIDE SEQUENCE [LARGE SCALE GENOMIC DNA]</scope>
    <source>
        <strain evidence="1 2">MCCC 1A02139</strain>
    </source>
</reference>
<protein>
    <recommendedName>
        <fullName evidence="3">Hpr(Ser) kinase/phosphatase</fullName>
    </recommendedName>
</protein>
<proteinExistence type="predicted"/>
<evidence type="ECO:0008006" key="3">
    <source>
        <dbReference type="Google" id="ProtNLM"/>
    </source>
</evidence>
<organism evidence="1 2">
    <name type="scientific">Tistrella mobilis</name>
    <dbReference type="NCBI Taxonomy" id="171437"/>
    <lineage>
        <taxon>Bacteria</taxon>
        <taxon>Pseudomonadati</taxon>
        <taxon>Pseudomonadota</taxon>
        <taxon>Alphaproteobacteria</taxon>
        <taxon>Geminicoccales</taxon>
        <taxon>Geminicoccaceae</taxon>
        <taxon>Tistrella</taxon>
    </lineage>
</organism>
<dbReference type="SUPFAM" id="SSF53795">
    <property type="entry name" value="PEP carboxykinase-like"/>
    <property type="match status" value="1"/>
</dbReference>